<name>Q6MIS9_BDEBA</name>
<feature type="chain" id="PRO_5004276573" description="Lipoprotein SmpA/OmlA domain-containing protein" evidence="1">
    <location>
        <begin position="24"/>
        <end position="157"/>
    </location>
</feature>
<dbReference type="AlphaFoldDB" id="Q6MIS9"/>
<reference evidence="2 3" key="1">
    <citation type="journal article" date="2004" name="Science">
        <title>A predator unmasked: life cycle of Bdellovibrio bacteriovorus from a genomic perspective.</title>
        <authorList>
            <person name="Rendulic S."/>
            <person name="Jagtap P."/>
            <person name="Rosinus A."/>
            <person name="Eppinger M."/>
            <person name="Baar C."/>
            <person name="Lanz C."/>
            <person name="Keller H."/>
            <person name="Lambert C."/>
            <person name="Evans K.J."/>
            <person name="Goesmann A."/>
            <person name="Meyer F."/>
            <person name="Sockett R.E."/>
            <person name="Schuster S.C."/>
        </authorList>
    </citation>
    <scope>NUCLEOTIDE SEQUENCE [LARGE SCALE GENOMIC DNA]</scope>
    <source>
        <strain evidence="3">ATCC 15356 / DSM 50701 / NCIMB 9529 / HD100</strain>
    </source>
</reference>
<organism evidence="2 3">
    <name type="scientific">Bdellovibrio bacteriovorus (strain ATCC 15356 / DSM 50701 / NCIMB 9529 / HD100)</name>
    <dbReference type="NCBI Taxonomy" id="264462"/>
    <lineage>
        <taxon>Bacteria</taxon>
        <taxon>Pseudomonadati</taxon>
        <taxon>Bdellovibrionota</taxon>
        <taxon>Bdellovibrionia</taxon>
        <taxon>Bdellovibrionales</taxon>
        <taxon>Pseudobdellovibrionaceae</taxon>
        <taxon>Bdellovibrio</taxon>
    </lineage>
</organism>
<evidence type="ECO:0000313" key="3">
    <source>
        <dbReference type="Proteomes" id="UP000008080"/>
    </source>
</evidence>
<sequence length="157" mass="17132">MMLKTLSAVILSAGLTLSLPALADGFAAVFKAKYLPKKLASISPGKTTKAEVTKLLGKPLKTENKDTLLFYKTGSLDYDTTIEVKNGKVQSFYHRIPEGKVHLKDVQALLPENARKDESEVGHGEGTETQIEHDGVRLAVKNTKTSPIVSYFESAKQ</sequence>
<protein>
    <recommendedName>
        <fullName evidence="4">Lipoprotein SmpA/OmlA domain-containing protein</fullName>
    </recommendedName>
</protein>
<dbReference type="KEGG" id="bba:Bd3069"/>
<gene>
    <name evidence="2" type="ordered locus">Bd3069</name>
</gene>
<dbReference type="EMBL" id="BX842654">
    <property type="protein sequence ID" value="CAE80834.1"/>
    <property type="molecule type" value="Genomic_DNA"/>
</dbReference>
<accession>Q6MIS9</accession>
<evidence type="ECO:0008006" key="4">
    <source>
        <dbReference type="Google" id="ProtNLM"/>
    </source>
</evidence>
<keyword evidence="1" id="KW-0732">Signal</keyword>
<feature type="signal peptide" evidence="1">
    <location>
        <begin position="1"/>
        <end position="23"/>
    </location>
</feature>
<evidence type="ECO:0000313" key="2">
    <source>
        <dbReference type="EMBL" id="CAE80834.1"/>
    </source>
</evidence>
<proteinExistence type="predicted"/>
<keyword evidence="3" id="KW-1185">Reference proteome</keyword>
<dbReference type="STRING" id="264462.Bd3069"/>
<dbReference type="Proteomes" id="UP000008080">
    <property type="component" value="Chromosome"/>
</dbReference>
<evidence type="ECO:0000256" key="1">
    <source>
        <dbReference type="SAM" id="SignalP"/>
    </source>
</evidence>
<dbReference type="HOGENOM" id="CLU_1683173_0_0_7"/>